<dbReference type="AlphaFoldDB" id="A0A2S4Q013"/>
<keyword evidence="5" id="KW-0234">DNA repair</keyword>
<feature type="region of interest" description="Disordered" evidence="7">
    <location>
        <begin position="362"/>
        <end position="406"/>
    </location>
</feature>
<feature type="domain" description="Chromatin assembly factor 1 p150 subunit acidic region" evidence="8">
    <location>
        <begin position="75"/>
        <end position="180"/>
    </location>
</feature>
<dbReference type="Pfam" id="PF12253">
    <property type="entry name" value="CAF1A_dimeriz"/>
    <property type="match status" value="1"/>
</dbReference>
<dbReference type="Pfam" id="PF21796">
    <property type="entry name" value="Cac1_C"/>
    <property type="match status" value="1"/>
</dbReference>
<dbReference type="InterPro" id="IPR048800">
    <property type="entry name" value="Cac1-like_C"/>
</dbReference>
<name>A0A2S4Q013_9PEZI</name>
<evidence type="ECO:0000256" key="4">
    <source>
        <dbReference type="ARBA" id="ARBA00023186"/>
    </source>
</evidence>
<comment type="caution">
    <text evidence="11">The sequence shown here is derived from an EMBL/GenBank/DDBJ whole genome shotgun (WGS) entry which is preliminary data.</text>
</comment>
<reference evidence="11 12" key="1">
    <citation type="submission" date="2017-10" db="EMBL/GenBank/DDBJ databases">
        <title>Development of genomic resources for the powdery mildew, Erysiphe pulchra.</title>
        <authorList>
            <person name="Wadl P.A."/>
            <person name="Mack B.M."/>
            <person name="Moore G."/>
            <person name="Beltz S.B."/>
        </authorList>
    </citation>
    <scope>NUCLEOTIDE SEQUENCE [LARGE SCALE GENOMIC DNA]</scope>
    <source>
        <strain evidence="11">Cflorida</strain>
    </source>
</reference>
<dbReference type="EMBL" id="PEDP01000094">
    <property type="protein sequence ID" value="POS87621.1"/>
    <property type="molecule type" value="Genomic_DNA"/>
</dbReference>
<evidence type="ECO:0000256" key="6">
    <source>
        <dbReference type="ARBA" id="ARBA00023242"/>
    </source>
</evidence>
<dbReference type="PANTHER" id="PTHR15272:SF0">
    <property type="entry name" value="CHROMATIN ASSEMBLY FACTOR 1 SUBUNIT A"/>
    <property type="match status" value="1"/>
</dbReference>
<protein>
    <recommendedName>
        <fullName evidence="13">Chromatin assembly factor 1 subunit A</fullName>
    </recommendedName>
</protein>
<dbReference type="STRING" id="225359.A0A2S4Q013"/>
<dbReference type="GO" id="GO:0006281">
    <property type="term" value="P:DNA repair"/>
    <property type="evidence" value="ECO:0007669"/>
    <property type="project" value="UniProtKB-KW"/>
</dbReference>
<gene>
    <name evidence="11" type="ORF">EPUL_000844</name>
</gene>
<organism evidence="11 12">
    <name type="scientific">Erysiphe pulchra</name>
    <dbReference type="NCBI Taxonomy" id="225359"/>
    <lineage>
        <taxon>Eukaryota</taxon>
        <taxon>Fungi</taxon>
        <taxon>Dikarya</taxon>
        <taxon>Ascomycota</taxon>
        <taxon>Pezizomycotina</taxon>
        <taxon>Leotiomycetes</taxon>
        <taxon>Erysiphales</taxon>
        <taxon>Erysiphaceae</taxon>
        <taxon>Erysiphe</taxon>
    </lineage>
</organism>
<evidence type="ECO:0000256" key="1">
    <source>
        <dbReference type="ARBA" id="ARBA00004123"/>
    </source>
</evidence>
<feature type="region of interest" description="Disordered" evidence="7">
    <location>
        <begin position="83"/>
        <end position="191"/>
    </location>
</feature>
<evidence type="ECO:0000256" key="3">
    <source>
        <dbReference type="ARBA" id="ARBA00022763"/>
    </source>
</evidence>
<feature type="compositionally biased region" description="Acidic residues" evidence="7">
    <location>
        <begin position="362"/>
        <end position="395"/>
    </location>
</feature>
<proteinExistence type="predicted"/>
<dbReference type="GO" id="GO:0033186">
    <property type="term" value="C:CAF-1 complex"/>
    <property type="evidence" value="ECO:0007669"/>
    <property type="project" value="TreeGrafter"/>
</dbReference>
<dbReference type="InterPro" id="IPR022043">
    <property type="entry name" value="CAF1A_DD"/>
</dbReference>
<dbReference type="GO" id="GO:0006334">
    <property type="term" value="P:nucleosome assembly"/>
    <property type="evidence" value="ECO:0007669"/>
    <property type="project" value="TreeGrafter"/>
</dbReference>
<comment type="subcellular location">
    <subcellularLocation>
        <location evidence="1">Nucleus</location>
    </subcellularLocation>
</comment>
<keyword evidence="3" id="KW-0227">DNA damage</keyword>
<dbReference type="GO" id="GO:0006260">
    <property type="term" value="P:DNA replication"/>
    <property type="evidence" value="ECO:0007669"/>
    <property type="project" value="UniProtKB-KW"/>
</dbReference>
<keyword evidence="4" id="KW-0143">Chaperone</keyword>
<dbReference type="GO" id="GO:0005634">
    <property type="term" value="C:nucleus"/>
    <property type="evidence" value="ECO:0007669"/>
    <property type="project" value="UniProtKB-SubCell"/>
</dbReference>
<evidence type="ECO:0000259" key="10">
    <source>
        <dbReference type="Pfam" id="PF21796"/>
    </source>
</evidence>
<evidence type="ECO:0000313" key="12">
    <source>
        <dbReference type="Proteomes" id="UP000237438"/>
    </source>
</evidence>
<dbReference type="InterPro" id="IPR021644">
    <property type="entry name" value="CAF-1_p150_acidic"/>
</dbReference>
<evidence type="ECO:0000256" key="2">
    <source>
        <dbReference type="ARBA" id="ARBA00022705"/>
    </source>
</evidence>
<evidence type="ECO:0000259" key="8">
    <source>
        <dbReference type="Pfam" id="PF11600"/>
    </source>
</evidence>
<dbReference type="PANTHER" id="PTHR15272">
    <property type="entry name" value="CHROMATIN ASSEMBLY FACTOR 1 SUBUNIT A CAF-1 SUBUNIT A"/>
    <property type="match status" value="1"/>
</dbReference>
<evidence type="ECO:0000313" key="11">
    <source>
        <dbReference type="EMBL" id="POS87621.1"/>
    </source>
</evidence>
<accession>A0A2S4Q013</accession>
<keyword evidence="6" id="KW-0539">Nucleus</keyword>
<dbReference type="Proteomes" id="UP000237438">
    <property type="component" value="Unassembled WGS sequence"/>
</dbReference>
<feature type="domain" description="Chromatin assembly factor 1 subunit Cac1-like C-terminal" evidence="10">
    <location>
        <begin position="532"/>
        <end position="589"/>
    </location>
</feature>
<dbReference type="Pfam" id="PF11600">
    <property type="entry name" value="CAF1A_acidic"/>
    <property type="match status" value="1"/>
</dbReference>
<feature type="domain" description="Chromatin assembly factor 1 subunit A dimerization" evidence="9">
    <location>
        <begin position="325"/>
        <end position="385"/>
    </location>
</feature>
<keyword evidence="2" id="KW-0235">DNA replication</keyword>
<evidence type="ECO:0008006" key="13">
    <source>
        <dbReference type="Google" id="ProtNLM"/>
    </source>
</evidence>
<keyword evidence="12" id="KW-1185">Reference proteome</keyword>
<evidence type="ECO:0000259" key="9">
    <source>
        <dbReference type="Pfam" id="PF12253"/>
    </source>
</evidence>
<sequence>MSLGVPQSTLKRDHDSFSKKCVKVEDATTTLFLGENCHSEFDTVSTAPVFSVVASVSPTTSSIPKIIAPSQPPYKKAKLLEHDLKKDTIETTNVGKNEEKARKEKERELERQRKEAERKRKEAEREEKRAALEIEKQARDEKRRKIEEEKKRKEEERQKKERSQLRLGSFFAAPSSNKPREGLTNVKAQSSLNSVSPHIEVKSETSQALENPTQPLSPYSKLFPDFFIQNGVTLAPSKRFKQDQNSMKRAQDNIDECIKSGQVLEKPPKISETLNLLSKNRLPRGRVKRTTRQIMEDFYHGRPNTKNVFSPYHSNELIFKSVPVKSLKFHEDVRPPYIGTFSNQPIHDLPNVDYGYDSEAEWVEDEEGEDLQSDDEEDDVDDAEDIDGFLDDENDENPRSRQFDLTGDLEPVSTGLCWEDCNARNSHTSLEIYRIEFILDPKMTSIDPYSTSYWAPTVISDIKPNNLNTLSSKNQNQLGIHNPGPSKTDGLLLFSATTDQSSIPYQVTLMPRPKSKETLHHSSPKLIAPEDMEEFKTAVVGSDLSKIGLIEVLKKKFPGRSAAAIKSTLELIARRGRKGQKEAEKRWTLL</sequence>
<evidence type="ECO:0000256" key="5">
    <source>
        <dbReference type="ARBA" id="ARBA00023204"/>
    </source>
</evidence>
<dbReference type="OrthoDB" id="79480at2759"/>
<feature type="compositionally biased region" description="Basic and acidic residues" evidence="7">
    <location>
        <begin position="96"/>
        <end position="164"/>
    </location>
</feature>
<evidence type="ECO:0000256" key="7">
    <source>
        <dbReference type="SAM" id="MobiDB-lite"/>
    </source>
</evidence>